<dbReference type="Gene3D" id="3.40.50.1240">
    <property type="entry name" value="Phosphoglycerate mutase-like"/>
    <property type="match status" value="1"/>
</dbReference>
<reference evidence="2 3" key="1">
    <citation type="submission" date="2021-04" db="EMBL/GenBank/DDBJ databases">
        <title>Chitinophaga sp. nov., isolated from the rhizosphere soil.</title>
        <authorList>
            <person name="He S."/>
        </authorList>
    </citation>
    <scope>NUCLEOTIDE SEQUENCE [LARGE SCALE GENOMIC DNA]</scope>
    <source>
        <strain evidence="2 3">2R12</strain>
    </source>
</reference>
<keyword evidence="3" id="KW-1185">Reference proteome</keyword>
<keyword evidence="1" id="KW-0732">Signal</keyword>
<protein>
    <submittedName>
        <fullName evidence="2">Histidine phosphatase family protein</fullName>
    </submittedName>
</protein>
<comment type="caution">
    <text evidence="2">The sequence shown here is derived from an EMBL/GenBank/DDBJ whole genome shotgun (WGS) entry which is preliminary data.</text>
</comment>
<proteinExistence type="predicted"/>
<dbReference type="SUPFAM" id="SSF53254">
    <property type="entry name" value="Phosphoglycerate mutase-like"/>
    <property type="match status" value="1"/>
</dbReference>
<dbReference type="InterPro" id="IPR013078">
    <property type="entry name" value="His_Pase_superF_clade-1"/>
</dbReference>
<dbReference type="Pfam" id="PF00300">
    <property type="entry name" value="His_Phos_1"/>
    <property type="match status" value="1"/>
</dbReference>
<evidence type="ECO:0000313" key="3">
    <source>
        <dbReference type="Proteomes" id="UP000676386"/>
    </source>
</evidence>
<evidence type="ECO:0000313" key="2">
    <source>
        <dbReference type="EMBL" id="MBS0031940.1"/>
    </source>
</evidence>
<feature type="signal peptide" evidence="1">
    <location>
        <begin position="1"/>
        <end position="19"/>
    </location>
</feature>
<feature type="chain" id="PRO_5046739186" evidence="1">
    <location>
        <begin position="20"/>
        <end position="177"/>
    </location>
</feature>
<dbReference type="Proteomes" id="UP000676386">
    <property type="component" value="Unassembled WGS sequence"/>
</dbReference>
<dbReference type="EMBL" id="JAGTXB010000026">
    <property type="protein sequence ID" value="MBS0031940.1"/>
    <property type="molecule type" value="Genomic_DNA"/>
</dbReference>
<organism evidence="2 3">
    <name type="scientific">Chitinophaga hostae</name>
    <dbReference type="NCBI Taxonomy" id="2831022"/>
    <lineage>
        <taxon>Bacteria</taxon>
        <taxon>Pseudomonadati</taxon>
        <taxon>Bacteroidota</taxon>
        <taxon>Chitinophagia</taxon>
        <taxon>Chitinophagales</taxon>
        <taxon>Chitinophagaceae</taxon>
        <taxon>Chitinophaga</taxon>
    </lineage>
</organism>
<dbReference type="InterPro" id="IPR029033">
    <property type="entry name" value="His_PPase_superfam"/>
</dbReference>
<sequence>MLKTLFMATLLATGTQVLATEPEVTTIIFVNAAEMETSPSADPGLSTTGQEQATQLVSSLQGVDINAIYTTFLNRAVQTVTPLAQSHQQKLDYFRLNGDPELTSSIVKDMIKKNSGKTIVICSDPENITALIRQAGVRGKDVKTLYDRGCAQVLVVKRTGNSTPVAQKLNMNIQKKV</sequence>
<accession>A0ABS5J9Q3</accession>
<dbReference type="RefSeq" id="WP_211977098.1">
    <property type="nucleotide sequence ID" value="NZ_CBFHAM010000086.1"/>
</dbReference>
<name>A0ABS5J9Q3_9BACT</name>
<evidence type="ECO:0000256" key="1">
    <source>
        <dbReference type="SAM" id="SignalP"/>
    </source>
</evidence>
<gene>
    <name evidence="2" type="ORF">KE626_31705</name>
</gene>